<evidence type="ECO:0000313" key="3">
    <source>
        <dbReference type="Proteomes" id="UP000295678"/>
    </source>
</evidence>
<evidence type="ECO:0000256" key="1">
    <source>
        <dbReference type="SAM" id="MobiDB-lite"/>
    </source>
</evidence>
<accession>A0A4R3MGJ7</accession>
<gene>
    <name evidence="2" type="ORF">EDC22_102351</name>
</gene>
<protein>
    <submittedName>
        <fullName evidence="2">HK97 gp10 family phage protein</fullName>
    </submittedName>
</protein>
<dbReference type="Pfam" id="PF04883">
    <property type="entry name" value="HK97-gp10_like"/>
    <property type="match status" value="1"/>
</dbReference>
<keyword evidence="3" id="KW-1185">Reference proteome</keyword>
<dbReference type="AlphaFoldDB" id="A0A4R3MGJ7"/>
<organism evidence="2 3">
    <name type="scientific">Tepidamorphus gemmatus</name>
    <dbReference type="NCBI Taxonomy" id="747076"/>
    <lineage>
        <taxon>Bacteria</taxon>
        <taxon>Pseudomonadati</taxon>
        <taxon>Pseudomonadota</taxon>
        <taxon>Alphaproteobacteria</taxon>
        <taxon>Hyphomicrobiales</taxon>
        <taxon>Tepidamorphaceae</taxon>
        <taxon>Tepidamorphus</taxon>
    </lineage>
</organism>
<feature type="region of interest" description="Disordered" evidence="1">
    <location>
        <begin position="42"/>
        <end position="73"/>
    </location>
</feature>
<reference evidence="2 3" key="1">
    <citation type="submission" date="2019-03" db="EMBL/GenBank/DDBJ databases">
        <title>Genomic Encyclopedia of Type Strains, Phase IV (KMG-IV): sequencing the most valuable type-strain genomes for metagenomic binning, comparative biology and taxonomic classification.</title>
        <authorList>
            <person name="Goeker M."/>
        </authorList>
    </citation>
    <scope>NUCLEOTIDE SEQUENCE [LARGE SCALE GENOMIC DNA]</scope>
    <source>
        <strain evidence="2 3">DSM 19345</strain>
    </source>
</reference>
<name>A0A4R3MGJ7_9HYPH</name>
<evidence type="ECO:0000313" key="2">
    <source>
        <dbReference type="EMBL" id="TCT12666.1"/>
    </source>
</evidence>
<dbReference type="EMBL" id="SMAK01000002">
    <property type="protein sequence ID" value="TCT12666.1"/>
    <property type="molecule type" value="Genomic_DNA"/>
</dbReference>
<dbReference type="Proteomes" id="UP000295678">
    <property type="component" value="Unassembled WGS sequence"/>
</dbReference>
<sequence length="136" mass="15134">MADQLDRLSRRLEAIPKRVREAVQPALKASGDELVNRMRQLAPEDTGALRDPIEATPAGRTTPAYSQPGGSRVVPENSVVVTAGNSDVRYPHLVEYGTATAPAQPFFWPAFRLTRKRIETRIKRAISKAVREGWTR</sequence>
<proteinExistence type="predicted"/>
<dbReference type="NCBIfam" id="TIGR01725">
    <property type="entry name" value="phge_HK97_gp10"/>
    <property type="match status" value="1"/>
</dbReference>
<dbReference type="RefSeq" id="WP_132805432.1">
    <property type="nucleotide sequence ID" value="NZ_SMAK01000002.1"/>
</dbReference>
<comment type="caution">
    <text evidence="2">The sequence shown here is derived from an EMBL/GenBank/DDBJ whole genome shotgun (WGS) entry which is preliminary data.</text>
</comment>
<dbReference type="InterPro" id="IPR010064">
    <property type="entry name" value="HK97-gp10_tail"/>
</dbReference>
<dbReference type="OrthoDB" id="8480914at2"/>